<reference evidence="4 5" key="1">
    <citation type="submission" date="2018-10" db="EMBL/GenBank/DDBJ databases">
        <title>Pseudomonas leptonychotis sp. nov., isolated from Weddell seals in Antarctica.</title>
        <authorList>
            <person name="Novakova D."/>
            <person name="Svec P."/>
            <person name="Kralova S."/>
            <person name="Kristofova L."/>
            <person name="Zeman M."/>
            <person name="Pantucek R."/>
            <person name="Maslanova I."/>
            <person name="Sedlacek I."/>
        </authorList>
    </citation>
    <scope>NUCLEOTIDE SEQUENCE [LARGE SCALE GENOMIC DNA]</scope>
    <source>
        <strain evidence="4 5">CCM 8849</strain>
    </source>
</reference>
<evidence type="ECO:0000256" key="2">
    <source>
        <dbReference type="ARBA" id="ARBA00022729"/>
    </source>
</evidence>
<dbReference type="Gene3D" id="3.40.190.10">
    <property type="entry name" value="Periplasmic binding protein-like II"/>
    <property type="match status" value="2"/>
</dbReference>
<protein>
    <submittedName>
        <fullName evidence="4">ABC transporter substrate-binding protein</fullName>
    </submittedName>
</protein>
<accession>A0A4T1ZSN5</accession>
<sequence length="219" mass="24726">MRAEDGSVVGIYVDANREVLERLGCEVRLRKLPWGRALKELEIGRLDILPGAFKRPEREVYAHFSGTILPPSRNILFMHRLALARWPISQLLALQHSDFRLGAQINVSYGADFEHLMRNQAWAERVFMSANRLNLWRMMGKGRIDGVIADENTGAYEIHQLGLQSEIKPSNVVVSSEAAEVAFSKKTTDSAFVQAYADALRELVASGSYARIVQRYVRP</sequence>
<dbReference type="AlphaFoldDB" id="A0A4T1ZSN5"/>
<keyword evidence="5" id="KW-1185">Reference proteome</keyword>
<feature type="domain" description="Solute-binding protein family 3/N-terminal" evidence="3">
    <location>
        <begin position="2"/>
        <end position="217"/>
    </location>
</feature>
<dbReference type="PANTHER" id="PTHR35936">
    <property type="entry name" value="MEMBRANE-BOUND LYTIC MUREIN TRANSGLYCOSYLASE F"/>
    <property type="match status" value="1"/>
</dbReference>
<gene>
    <name evidence="4" type="ORF">D8779_17210</name>
</gene>
<dbReference type="Proteomes" id="UP000307541">
    <property type="component" value="Unassembled WGS sequence"/>
</dbReference>
<comment type="caution">
    <text evidence="4">The sequence shown here is derived from an EMBL/GenBank/DDBJ whole genome shotgun (WGS) entry which is preliminary data.</text>
</comment>
<dbReference type="OrthoDB" id="9768183at2"/>
<organism evidence="4 5">
    <name type="scientific">Pseudomonas leptonychotis</name>
    <dbReference type="NCBI Taxonomy" id="2448482"/>
    <lineage>
        <taxon>Bacteria</taxon>
        <taxon>Pseudomonadati</taxon>
        <taxon>Pseudomonadota</taxon>
        <taxon>Gammaproteobacteria</taxon>
        <taxon>Pseudomonadales</taxon>
        <taxon>Pseudomonadaceae</taxon>
        <taxon>Pseudomonas</taxon>
    </lineage>
</organism>
<name>A0A4T1ZSN5_9PSED</name>
<evidence type="ECO:0000313" key="5">
    <source>
        <dbReference type="Proteomes" id="UP000307541"/>
    </source>
</evidence>
<comment type="similarity">
    <text evidence="1">Belongs to the bacterial solute-binding protein 3 family.</text>
</comment>
<dbReference type="SUPFAM" id="SSF53850">
    <property type="entry name" value="Periplasmic binding protein-like II"/>
    <property type="match status" value="1"/>
</dbReference>
<proteinExistence type="inferred from homology"/>
<dbReference type="Pfam" id="PF00497">
    <property type="entry name" value="SBP_bac_3"/>
    <property type="match status" value="1"/>
</dbReference>
<evidence type="ECO:0000256" key="1">
    <source>
        <dbReference type="ARBA" id="ARBA00010333"/>
    </source>
</evidence>
<evidence type="ECO:0000313" key="4">
    <source>
        <dbReference type="EMBL" id="TIH07265.1"/>
    </source>
</evidence>
<dbReference type="PANTHER" id="PTHR35936:SF25">
    <property type="entry name" value="ABC TRANSPORTER SUBSTRATE-BINDING PROTEIN"/>
    <property type="match status" value="1"/>
</dbReference>
<dbReference type="InterPro" id="IPR001638">
    <property type="entry name" value="Solute-binding_3/MltF_N"/>
</dbReference>
<evidence type="ECO:0000259" key="3">
    <source>
        <dbReference type="Pfam" id="PF00497"/>
    </source>
</evidence>
<dbReference type="EMBL" id="RFLV01000004">
    <property type="protein sequence ID" value="TIH07265.1"/>
    <property type="molecule type" value="Genomic_DNA"/>
</dbReference>
<keyword evidence="2" id="KW-0732">Signal</keyword>